<sequence>LSGHDVLKNRGRGGGNGKHTAITESKNIAAIPYLGVQVFQHHYRHQFRSIPQATAL</sequence>
<organism evidence="1 2">
    <name type="scientific">Leucogyrophana mollusca</name>
    <dbReference type="NCBI Taxonomy" id="85980"/>
    <lineage>
        <taxon>Eukaryota</taxon>
        <taxon>Fungi</taxon>
        <taxon>Dikarya</taxon>
        <taxon>Basidiomycota</taxon>
        <taxon>Agaricomycotina</taxon>
        <taxon>Agaricomycetes</taxon>
        <taxon>Agaricomycetidae</taxon>
        <taxon>Boletales</taxon>
        <taxon>Boletales incertae sedis</taxon>
        <taxon>Leucogyrophana</taxon>
    </lineage>
</organism>
<evidence type="ECO:0000313" key="2">
    <source>
        <dbReference type="Proteomes" id="UP000790709"/>
    </source>
</evidence>
<keyword evidence="2" id="KW-1185">Reference proteome</keyword>
<protein>
    <submittedName>
        <fullName evidence="1">Uncharacterized protein</fullName>
    </submittedName>
</protein>
<feature type="non-terminal residue" evidence="1">
    <location>
        <position position="1"/>
    </location>
</feature>
<dbReference type="Proteomes" id="UP000790709">
    <property type="component" value="Unassembled WGS sequence"/>
</dbReference>
<comment type="caution">
    <text evidence="1">The sequence shown here is derived from an EMBL/GenBank/DDBJ whole genome shotgun (WGS) entry which is preliminary data.</text>
</comment>
<name>A0ACB8AYV4_9AGAM</name>
<accession>A0ACB8AYV4</accession>
<feature type="non-terminal residue" evidence="1">
    <location>
        <position position="56"/>
    </location>
</feature>
<reference evidence="1" key="1">
    <citation type="journal article" date="2021" name="New Phytol.">
        <title>Evolutionary innovations through gain and loss of genes in the ectomycorrhizal Boletales.</title>
        <authorList>
            <person name="Wu G."/>
            <person name="Miyauchi S."/>
            <person name="Morin E."/>
            <person name="Kuo A."/>
            <person name="Drula E."/>
            <person name="Varga T."/>
            <person name="Kohler A."/>
            <person name="Feng B."/>
            <person name="Cao Y."/>
            <person name="Lipzen A."/>
            <person name="Daum C."/>
            <person name="Hundley H."/>
            <person name="Pangilinan J."/>
            <person name="Johnson J."/>
            <person name="Barry K."/>
            <person name="LaButti K."/>
            <person name="Ng V."/>
            <person name="Ahrendt S."/>
            <person name="Min B."/>
            <person name="Choi I.G."/>
            <person name="Park H."/>
            <person name="Plett J.M."/>
            <person name="Magnuson J."/>
            <person name="Spatafora J.W."/>
            <person name="Nagy L.G."/>
            <person name="Henrissat B."/>
            <person name="Grigoriev I.V."/>
            <person name="Yang Z.L."/>
            <person name="Xu J."/>
            <person name="Martin F.M."/>
        </authorList>
    </citation>
    <scope>NUCLEOTIDE SEQUENCE</scope>
    <source>
        <strain evidence="1">KUC20120723A-06</strain>
    </source>
</reference>
<proteinExistence type="predicted"/>
<dbReference type="EMBL" id="MU266836">
    <property type="protein sequence ID" value="KAH7918181.1"/>
    <property type="molecule type" value="Genomic_DNA"/>
</dbReference>
<evidence type="ECO:0000313" key="1">
    <source>
        <dbReference type="EMBL" id="KAH7918181.1"/>
    </source>
</evidence>
<gene>
    <name evidence="1" type="ORF">BV22DRAFT_998166</name>
</gene>